<dbReference type="PANTHER" id="PTHR12504:SF0">
    <property type="entry name" value="MITOCHONDRIAL IMPORT RECEPTOR SUBUNIT TOM22 HOMOLOG"/>
    <property type="match status" value="1"/>
</dbReference>
<protein>
    <submittedName>
        <fullName evidence="13">Tom22 protein</fullName>
    </submittedName>
</protein>
<proteinExistence type="inferred from homology"/>
<name>A0AAV5QN05_9ASCO</name>
<comment type="subcellular location">
    <subcellularLocation>
        <location evidence="1">Mitochondrion outer membrane</location>
        <topology evidence="1">Single-pass membrane protein</topology>
    </subcellularLocation>
</comment>
<keyword evidence="6" id="KW-0653">Protein transport</keyword>
<dbReference type="CDD" id="cd22884">
    <property type="entry name" value="TOM22"/>
    <property type="match status" value="1"/>
</dbReference>
<evidence type="ECO:0000256" key="5">
    <source>
        <dbReference type="ARBA" id="ARBA00022787"/>
    </source>
</evidence>
<keyword evidence="4" id="KW-0812">Transmembrane</keyword>
<dbReference type="AlphaFoldDB" id="A0AAV5QN05"/>
<evidence type="ECO:0000256" key="9">
    <source>
        <dbReference type="ARBA" id="ARBA00023128"/>
    </source>
</evidence>
<dbReference type="GO" id="GO:0006886">
    <property type="term" value="P:intracellular protein transport"/>
    <property type="evidence" value="ECO:0007669"/>
    <property type="project" value="InterPro"/>
</dbReference>
<dbReference type="InterPro" id="IPR005683">
    <property type="entry name" value="Tom22"/>
</dbReference>
<feature type="region of interest" description="Disordered" evidence="12">
    <location>
        <begin position="143"/>
        <end position="165"/>
    </location>
</feature>
<dbReference type="Pfam" id="PF04281">
    <property type="entry name" value="Tom22"/>
    <property type="match status" value="1"/>
</dbReference>
<dbReference type="GO" id="GO:0005741">
    <property type="term" value="C:mitochondrial outer membrane"/>
    <property type="evidence" value="ECO:0007669"/>
    <property type="project" value="UniProtKB-SubCell"/>
</dbReference>
<organism evidence="13 14">
    <name type="scientific">Saccharomycopsis crataegensis</name>
    <dbReference type="NCBI Taxonomy" id="43959"/>
    <lineage>
        <taxon>Eukaryota</taxon>
        <taxon>Fungi</taxon>
        <taxon>Dikarya</taxon>
        <taxon>Ascomycota</taxon>
        <taxon>Saccharomycotina</taxon>
        <taxon>Saccharomycetes</taxon>
        <taxon>Saccharomycopsidaceae</taxon>
        <taxon>Saccharomycopsis</taxon>
    </lineage>
</organism>
<evidence type="ECO:0000256" key="1">
    <source>
        <dbReference type="ARBA" id="ARBA00004572"/>
    </source>
</evidence>
<keyword evidence="14" id="KW-1185">Reference proteome</keyword>
<keyword evidence="11" id="KW-0675">Receptor</keyword>
<evidence type="ECO:0000256" key="3">
    <source>
        <dbReference type="ARBA" id="ARBA00022448"/>
    </source>
</evidence>
<keyword evidence="7" id="KW-1133">Transmembrane helix</keyword>
<sequence>MVKLTQVDDDASAAAAATEATSAATSTTSEETPKTAEVEENDEDYEDTSDSDSDDDDEEEDLNEETLYERIVALREIIPPTQRSFISDAGSSIKSFASSSFLNVGNFLWIATSSALLLAIPTSLALLSEHQLVEMENEMKLQQESASVLAPGSEGAFEQPKETKA</sequence>
<keyword evidence="5" id="KW-1000">Mitochondrion outer membrane</keyword>
<evidence type="ECO:0000313" key="14">
    <source>
        <dbReference type="Proteomes" id="UP001360560"/>
    </source>
</evidence>
<gene>
    <name evidence="13" type="ORF">DASC09_032420</name>
</gene>
<evidence type="ECO:0000256" key="7">
    <source>
        <dbReference type="ARBA" id="ARBA00022989"/>
    </source>
</evidence>
<evidence type="ECO:0000256" key="2">
    <source>
        <dbReference type="ARBA" id="ARBA00009874"/>
    </source>
</evidence>
<dbReference type="PANTHER" id="PTHR12504">
    <property type="entry name" value="MITOCHONDRIAL IMPORT RECEPTOR SUBUNIT TOM22"/>
    <property type="match status" value="1"/>
</dbReference>
<keyword evidence="9" id="KW-0496">Mitochondrion</keyword>
<keyword evidence="10" id="KW-0472">Membrane</keyword>
<evidence type="ECO:0000256" key="10">
    <source>
        <dbReference type="ARBA" id="ARBA00023136"/>
    </source>
</evidence>
<dbReference type="GeneID" id="90073892"/>
<comment type="caution">
    <text evidence="13">The sequence shown here is derived from an EMBL/GenBank/DDBJ whole genome shotgun (WGS) entry which is preliminary data.</text>
</comment>
<evidence type="ECO:0000256" key="12">
    <source>
        <dbReference type="SAM" id="MobiDB-lite"/>
    </source>
</evidence>
<accession>A0AAV5QN05</accession>
<evidence type="ECO:0000256" key="4">
    <source>
        <dbReference type="ARBA" id="ARBA00022692"/>
    </source>
</evidence>
<dbReference type="Proteomes" id="UP001360560">
    <property type="component" value="Unassembled WGS sequence"/>
</dbReference>
<evidence type="ECO:0000256" key="6">
    <source>
        <dbReference type="ARBA" id="ARBA00022927"/>
    </source>
</evidence>
<evidence type="ECO:0000313" key="13">
    <source>
        <dbReference type="EMBL" id="GMM35917.1"/>
    </source>
</evidence>
<dbReference type="RefSeq" id="XP_064852913.1">
    <property type="nucleotide sequence ID" value="XM_064996841.1"/>
</dbReference>
<keyword evidence="8" id="KW-0811">Translocation</keyword>
<feature type="compositionally biased region" description="Low complexity" evidence="12">
    <location>
        <begin position="12"/>
        <end position="30"/>
    </location>
</feature>
<feature type="region of interest" description="Disordered" evidence="12">
    <location>
        <begin position="1"/>
        <end position="64"/>
    </location>
</feature>
<comment type="similarity">
    <text evidence="2">Belongs to the Tom22 family.</text>
</comment>
<keyword evidence="3" id="KW-0813">Transport</keyword>
<feature type="compositionally biased region" description="Acidic residues" evidence="12">
    <location>
        <begin position="38"/>
        <end position="64"/>
    </location>
</feature>
<evidence type="ECO:0000256" key="11">
    <source>
        <dbReference type="ARBA" id="ARBA00023170"/>
    </source>
</evidence>
<evidence type="ECO:0000256" key="8">
    <source>
        <dbReference type="ARBA" id="ARBA00023010"/>
    </source>
</evidence>
<dbReference type="EMBL" id="BTFZ01000011">
    <property type="protein sequence ID" value="GMM35917.1"/>
    <property type="molecule type" value="Genomic_DNA"/>
</dbReference>
<reference evidence="13 14" key="1">
    <citation type="journal article" date="2023" name="Elife">
        <title>Identification of key yeast species and microbe-microbe interactions impacting larval growth of Drosophila in the wild.</title>
        <authorList>
            <person name="Mure A."/>
            <person name="Sugiura Y."/>
            <person name="Maeda R."/>
            <person name="Honda K."/>
            <person name="Sakurai N."/>
            <person name="Takahashi Y."/>
            <person name="Watada M."/>
            <person name="Katoh T."/>
            <person name="Gotoh A."/>
            <person name="Gotoh Y."/>
            <person name="Taniguchi I."/>
            <person name="Nakamura K."/>
            <person name="Hayashi T."/>
            <person name="Katayama T."/>
            <person name="Uemura T."/>
            <person name="Hattori Y."/>
        </authorList>
    </citation>
    <scope>NUCLEOTIDE SEQUENCE [LARGE SCALE GENOMIC DNA]</scope>
    <source>
        <strain evidence="13 14">SC-9</strain>
    </source>
</reference>